<dbReference type="PROSITE" id="PS51186">
    <property type="entry name" value="GNAT"/>
    <property type="match status" value="1"/>
</dbReference>
<protein>
    <submittedName>
        <fullName evidence="2">GNAT family N-acetyltransferase</fullName>
        <ecNumber evidence="2">2.3.1.-</ecNumber>
    </submittedName>
</protein>
<dbReference type="CDD" id="cd04301">
    <property type="entry name" value="NAT_SF"/>
    <property type="match status" value="1"/>
</dbReference>
<dbReference type="EC" id="2.3.1.-" evidence="2"/>
<reference evidence="2 3" key="1">
    <citation type="submission" date="2024-05" db="EMBL/GenBank/DDBJ databases">
        <authorList>
            <person name="Haq I."/>
            <person name="Ullah Z."/>
            <person name="Ahmad R."/>
            <person name="Li M."/>
            <person name="Tong Y."/>
        </authorList>
    </citation>
    <scope>NUCLEOTIDE SEQUENCE [LARGE SCALE GENOMIC DNA]</scope>
    <source>
        <strain evidence="2 3">16A2E</strain>
        <plasmid evidence="2">unnamed</plasmid>
    </source>
</reference>
<dbReference type="PANTHER" id="PTHR37817:SF1">
    <property type="entry name" value="N-ACETYLTRANSFERASE EIS"/>
    <property type="match status" value="1"/>
</dbReference>
<dbReference type="Pfam" id="PF13527">
    <property type="entry name" value="Acetyltransf_9"/>
    <property type="match status" value="1"/>
</dbReference>
<dbReference type="Gene3D" id="3.40.630.30">
    <property type="match status" value="2"/>
</dbReference>
<evidence type="ECO:0000313" key="3">
    <source>
        <dbReference type="Proteomes" id="UP001444625"/>
    </source>
</evidence>
<dbReference type="Pfam" id="PF13530">
    <property type="entry name" value="SCP2_2"/>
    <property type="match status" value="1"/>
</dbReference>
<dbReference type="Gene3D" id="3.30.1050.10">
    <property type="entry name" value="SCP2 sterol-binding domain"/>
    <property type="match status" value="1"/>
</dbReference>
<keyword evidence="2" id="KW-0614">Plasmid</keyword>
<dbReference type="Proteomes" id="UP001444625">
    <property type="component" value="Unassembled WGS sequence"/>
</dbReference>
<keyword evidence="3" id="KW-1185">Reference proteome</keyword>
<feature type="domain" description="N-acetyltransferase" evidence="1">
    <location>
        <begin position="1"/>
        <end position="142"/>
    </location>
</feature>
<sequence>MIKQLNLVHDYHDIFTLSQFAFQYKLSEEDLAKKRQEAERHTIWGVMVEEKLAAKLHLIPLTVTIHGKPFEMGGISSVATWPEFRRNGMVKYLLAHALQHMKENDQLISYLHPFSVPFYRKYGWEITFNEKLYKIPFDKLKQNWNVDGYVRRIKPDIDLLNNVYLNYAKNYTGPILRDEKWWKQRVLKDDVHIAMAFHETGQPEGYIVFEVKDKLFTVIEIAYQSLKGLKLLMQFIGNHDSMAENAELVVPENDNIPLLLREPRFETKVDPYFMARVVDVRKFLEQYPFVSSTSNDTISIYVEDEFLPDNTGTYCLHQGGKVVTYETKKEVGVICTIQQFTVMFLGYKRPLDLYHLGLIQGDVQAINKLEQLIPRQQTYFPDFF</sequence>
<dbReference type="InterPro" id="IPR036527">
    <property type="entry name" value="SCP2_sterol-bd_dom_sf"/>
</dbReference>
<dbReference type="Pfam" id="PF17668">
    <property type="entry name" value="Acetyltransf_17"/>
    <property type="match status" value="1"/>
</dbReference>
<proteinExistence type="predicted"/>
<organism evidence="2 3">
    <name type="scientific">Ornithinibacillus xuwenensis</name>
    <dbReference type="NCBI Taxonomy" id="3144668"/>
    <lineage>
        <taxon>Bacteria</taxon>
        <taxon>Bacillati</taxon>
        <taxon>Bacillota</taxon>
        <taxon>Bacilli</taxon>
        <taxon>Bacillales</taxon>
        <taxon>Bacillaceae</taxon>
        <taxon>Ornithinibacillus</taxon>
    </lineage>
</organism>
<dbReference type="SUPFAM" id="SSF55729">
    <property type="entry name" value="Acyl-CoA N-acyltransferases (Nat)"/>
    <property type="match status" value="1"/>
</dbReference>
<dbReference type="InterPro" id="IPR041380">
    <property type="entry name" value="Acetyltransf_17"/>
</dbReference>
<dbReference type="GO" id="GO:0016746">
    <property type="term" value="F:acyltransferase activity"/>
    <property type="evidence" value="ECO:0007669"/>
    <property type="project" value="UniProtKB-KW"/>
</dbReference>
<dbReference type="EMBL" id="JBDIML010000010">
    <property type="protein sequence ID" value="MEN2769071.1"/>
    <property type="molecule type" value="Genomic_DNA"/>
</dbReference>
<evidence type="ECO:0000313" key="2">
    <source>
        <dbReference type="EMBL" id="MEN2769071.1"/>
    </source>
</evidence>
<dbReference type="InterPro" id="IPR051554">
    <property type="entry name" value="Acetyltransferase_Eis"/>
</dbReference>
<dbReference type="InterPro" id="IPR025559">
    <property type="entry name" value="Eis_dom"/>
</dbReference>
<keyword evidence="2" id="KW-0012">Acyltransferase</keyword>
<comment type="caution">
    <text evidence="2">The sequence shown here is derived from an EMBL/GenBank/DDBJ whole genome shotgun (WGS) entry which is preliminary data.</text>
</comment>
<geneLocation type="plasmid" evidence="2">
    <name>unnamed</name>
</geneLocation>
<name>A0ABU9XLB1_9BACI</name>
<keyword evidence="2" id="KW-0808">Transferase</keyword>
<dbReference type="SUPFAM" id="SSF55718">
    <property type="entry name" value="SCP-like"/>
    <property type="match status" value="1"/>
</dbReference>
<dbReference type="InterPro" id="IPR000182">
    <property type="entry name" value="GNAT_dom"/>
</dbReference>
<gene>
    <name evidence="2" type="ORF">ABC228_18000</name>
</gene>
<dbReference type="PANTHER" id="PTHR37817">
    <property type="entry name" value="N-ACETYLTRANSFERASE EIS"/>
    <property type="match status" value="1"/>
</dbReference>
<dbReference type="RefSeq" id="WP_345826569.1">
    <property type="nucleotide sequence ID" value="NZ_JBDIML010000010.1"/>
</dbReference>
<dbReference type="InterPro" id="IPR016181">
    <property type="entry name" value="Acyl_CoA_acyltransferase"/>
</dbReference>
<evidence type="ECO:0000259" key="1">
    <source>
        <dbReference type="PROSITE" id="PS51186"/>
    </source>
</evidence>
<accession>A0ABU9XLB1</accession>